<proteinExistence type="predicted"/>
<protein>
    <recommendedName>
        <fullName evidence="1">N-acetyltransferase domain-containing protein</fullName>
    </recommendedName>
</protein>
<accession>S3K0Y3</accession>
<dbReference type="CDD" id="cd04301">
    <property type="entry name" value="NAT_SF"/>
    <property type="match status" value="1"/>
</dbReference>
<sequence length="153" mass="17256">MNDITVTNGISGKNKERVIEWTNSRGADFLAQWAGPKLAFPLTQEQFEQMENLYSVFHDGAFIGMIQKIKTENNNVHIGRFIIDPEQTGKGFGKEALLQFMKTIFSDKNIHSITLTVSDTNAHAKQLYEKVGFKIKETVDAPAKKFIMIAFAN</sequence>
<keyword evidence="3" id="KW-1185">Reference proteome</keyword>
<evidence type="ECO:0000313" key="2">
    <source>
        <dbReference type="EMBL" id="EPF31130.1"/>
    </source>
</evidence>
<evidence type="ECO:0000313" key="3">
    <source>
        <dbReference type="Proteomes" id="UP000014541"/>
    </source>
</evidence>
<dbReference type="GO" id="GO:0016747">
    <property type="term" value="F:acyltransferase activity, transferring groups other than amino-acyl groups"/>
    <property type="evidence" value="ECO:0007669"/>
    <property type="project" value="InterPro"/>
</dbReference>
<dbReference type="SUPFAM" id="SSF55729">
    <property type="entry name" value="Acyl-CoA N-acyltransferases (Nat)"/>
    <property type="match status" value="1"/>
</dbReference>
<dbReference type="PROSITE" id="PS51186">
    <property type="entry name" value="GNAT"/>
    <property type="match status" value="1"/>
</dbReference>
<dbReference type="Proteomes" id="UP000014541">
    <property type="component" value="Unassembled WGS sequence"/>
</dbReference>
<dbReference type="RefSeq" id="WP_016525741.1">
    <property type="nucleotide sequence ID" value="NZ_KE332518.1"/>
</dbReference>
<dbReference type="InterPro" id="IPR000182">
    <property type="entry name" value="GNAT_dom"/>
</dbReference>
<dbReference type="HOGENOM" id="CLU_116253_0_0_12"/>
<dbReference type="EMBL" id="ATFF01000006">
    <property type="protein sequence ID" value="EPF31130.1"/>
    <property type="molecule type" value="Genomic_DNA"/>
</dbReference>
<name>S3K0Y3_TREMA</name>
<dbReference type="InterPro" id="IPR016181">
    <property type="entry name" value="Acyl_CoA_acyltransferase"/>
</dbReference>
<dbReference type="eggNOG" id="COG1670">
    <property type="taxonomic scope" value="Bacteria"/>
</dbReference>
<dbReference type="STRING" id="1125699.HMPREF9194_01467"/>
<reference evidence="2 3" key="1">
    <citation type="submission" date="2013-04" db="EMBL/GenBank/DDBJ databases">
        <title>The Genome Sequence of Treponema maltophilum ATCC 51939.</title>
        <authorList>
            <consortium name="The Broad Institute Genomics Platform"/>
            <person name="Earl A."/>
            <person name="Ward D."/>
            <person name="Feldgarden M."/>
            <person name="Gevers D."/>
            <person name="Leonetti C."/>
            <person name="Blanton J.M."/>
            <person name="Dewhirst F.E."/>
            <person name="Izard J."/>
            <person name="Walker B."/>
            <person name="Young S."/>
            <person name="Zeng Q."/>
            <person name="Gargeya S."/>
            <person name="Fitzgerald M."/>
            <person name="Haas B."/>
            <person name="Abouelleil A."/>
            <person name="Allen A.W."/>
            <person name="Alvarado L."/>
            <person name="Arachchi H.M."/>
            <person name="Berlin A.M."/>
            <person name="Chapman S.B."/>
            <person name="Gainer-Dewar J."/>
            <person name="Goldberg J."/>
            <person name="Griggs A."/>
            <person name="Gujja S."/>
            <person name="Hansen M."/>
            <person name="Howarth C."/>
            <person name="Imamovic A."/>
            <person name="Ireland A."/>
            <person name="Larimer J."/>
            <person name="McCowan C."/>
            <person name="Murphy C."/>
            <person name="Pearson M."/>
            <person name="Poon T.W."/>
            <person name="Priest M."/>
            <person name="Roberts A."/>
            <person name="Saif S."/>
            <person name="Shea T."/>
            <person name="Sisk P."/>
            <person name="Sykes S."/>
            <person name="Wortman J."/>
            <person name="Nusbaum C."/>
            <person name="Birren B."/>
        </authorList>
    </citation>
    <scope>NUCLEOTIDE SEQUENCE [LARGE SCALE GENOMIC DNA]</scope>
    <source>
        <strain evidence="2 3">ATCC 51939</strain>
    </source>
</reference>
<comment type="caution">
    <text evidence="2">The sequence shown here is derived from an EMBL/GenBank/DDBJ whole genome shotgun (WGS) entry which is preliminary data.</text>
</comment>
<evidence type="ECO:0000259" key="1">
    <source>
        <dbReference type="PROSITE" id="PS51186"/>
    </source>
</evidence>
<dbReference type="PANTHER" id="PTHR43415">
    <property type="entry name" value="SPERMIDINE N(1)-ACETYLTRANSFERASE"/>
    <property type="match status" value="1"/>
</dbReference>
<dbReference type="PATRIC" id="fig|1125699.3.peg.1478"/>
<gene>
    <name evidence="2" type="ORF">HMPREF9194_01467</name>
</gene>
<dbReference type="Gene3D" id="3.40.630.30">
    <property type="match status" value="1"/>
</dbReference>
<dbReference type="Pfam" id="PF00583">
    <property type="entry name" value="Acetyltransf_1"/>
    <property type="match status" value="1"/>
</dbReference>
<feature type="domain" description="N-acetyltransferase" evidence="1">
    <location>
        <begin position="8"/>
        <end position="153"/>
    </location>
</feature>
<organism evidence="2 3">
    <name type="scientific">Treponema maltophilum ATCC 51939</name>
    <dbReference type="NCBI Taxonomy" id="1125699"/>
    <lineage>
        <taxon>Bacteria</taxon>
        <taxon>Pseudomonadati</taxon>
        <taxon>Spirochaetota</taxon>
        <taxon>Spirochaetia</taxon>
        <taxon>Spirochaetales</taxon>
        <taxon>Treponemataceae</taxon>
        <taxon>Treponema</taxon>
    </lineage>
</organism>
<dbReference type="AlphaFoldDB" id="S3K0Y3"/>
<dbReference type="PANTHER" id="PTHR43415:SF3">
    <property type="entry name" value="GNAT-FAMILY ACETYLTRANSFERASE"/>
    <property type="match status" value="1"/>
</dbReference>